<dbReference type="InterPro" id="IPR028939">
    <property type="entry name" value="P5C_Rdtase_cat_N"/>
</dbReference>
<dbReference type="InterPro" id="IPR051267">
    <property type="entry name" value="STEAP_metalloreductase"/>
</dbReference>
<evidence type="ECO:0000313" key="4">
    <source>
        <dbReference type="Proteomes" id="UP000432089"/>
    </source>
</evidence>
<dbReference type="RefSeq" id="WP_150973431.1">
    <property type="nucleotide sequence ID" value="NZ_VZDO01000023.1"/>
</dbReference>
<evidence type="ECO:0000256" key="1">
    <source>
        <dbReference type="ARBA" id="ARBA00023002"/>
    </source>
</evidence>
<evidence type="ECO:0000313" key="3">
    <source>
        <dbReference type="EMBL" id="KAB0676448.1"/>
    </source>
</evidence>
<dbReference type="SUPFAM" id="SSF51735">
    <property type="entry name" value="NAD(P)-binding Rossmann-fold domains"/>
    <property type="match status" value="1"/>
</dbReference>
<keyword evidence="1" id="KW-0560">Oxidoreductase</keyword>
<dbReference type="Proteomes" id="UP000432089">
    <property type="component" value="Unassembled WGS sequence"/>
</dbReference>
<dbReference type="Pfam" id="PF03807">
    <property type="entry name" value="F420_oxidored"/>
    <property type="match status" value="1"/>
</dbReference>
<sequence>MKIGILNTGNIGGRLARAWAAAGHDLVLAKDGEDRKIAPLLAELGDRARLGTVREAAAFGEAVLFSVYWPRVEAIVDAVGDALDGKVVIETMNPLNVTAEFKHFHDLDFMRNGSTAEDLQRRLPKARIVKAFSTLAAPVLEAAAWAGSPLPANVFYASDDDEAGRATRGLIADAGFRPINVGPLVAARQIEQLGVLLHHVADHEYGGDADLVRLALAVVEANPGPVLRERVV</sequence>
<proteinExistence type="predicted"/>
<dbReference type="Gene3D" id="3.40.50.720">
    <property type="entry name" value="NAD(P)-binding Rossmann-like Domain"/>
    <property type="match status" value="1"/>
</dbReference>
<dbReference type="GO" id="GO:0016491">
    <property type="term" value="F:oxidoreductase activity"/>
    <property type="evidence" value="ECO:0007669"/>
    <property type="project" value="UniProtKB-KW"/>
</dbReference>
<dbReference type="InterPro" id="IPR036291">
    <property type="entry name" value="NAD(P)-bd_dom_sf"/>
</dbReference>
<name>A0A7V7TUQ0_9HYPH</name>
<evidence type="ECO:0000259" key="2">
    <source>
        <dbReference type="Pfam" id="PF03807"/>
    </source>
</evidence>
<protein>
    <submittedName>
        <fullName evidence="3">NADP oxidoreductase</fullName>
    </submittedName>
</protein>
<comment type="caution">
    <text evidence="3">The sequence shown here is derived from an EMBL/GenBank/DDBJ whole genome shotgun (WGS) entry which is preliminary data.</text>
</comment>
<keyword evidence="4" id="KW-1185">Reference proteome</keyword>
<organism evidence="3 4">
    <name type="scientific">Plantimonas leprariae</name>
    <dbReference type="NCBI Taxonomy" id="2615207"/>
    <lineage>
        <taxon>Bacteria</taxon>
        <taxon>Pseudomonadati</taxon>
        <taxon>Pseudomonadota</taxon>
        <taxon>Alphaproteobacteria</taxon>
        <taxon>Hyphomicrobiales</taxon>
        <taxon>Aurantimonadaceae</taxon>
        <taxon>Plantimonas</taxon>
    </lineage>
</organism>
<dbReference type="PANTHER" id="PTHR14239">
    <property type="entry name" value="DUDULIN-RELATED"/>
    <property type="match status" value="1"/>
</dbReference>
<gene>
    <name evidence="3" type="ORF">F6X38_21385</name>
</gene>
<feature type="domain" description="Pyrroline-5-carboxylate reductase catalytic N-terminal" evidence="2">
    <location>
        <begin position="2"/>
        <end position="94"/>
    </location>
</feature>
<dbReference type="AlphaFoldDB" id="A0A7V7TUQ0"/>
<accession>A0A7V7TUQ0</accession>
<reference evidence="3 4" key="1">
    <citation type="submission" date="2019-09" db="EMBL/GenBank/DDBJ databases">
        <title>YIM 132180 draft genome.</title>
        <authorList>
            <person name="Zhang K."/>
        </authorList>
    </citation>
    <scope>NUCLEOTIDE SEQUENCE [LARGE SCALE GENOMIC DNA]</scope>
    <source>
        <strain evidence="3 4">YIM 132180</strain>
    </source>
</reference>
<dbReference type="EMBL" id="VZDO01000023">
    <property type="protein sequence ID" value="KAB0676448.1"/>
    <property type="molecule type" value="Genomic_DNA"/>
</dbReference>